<dbReference type="AlphaFoldDB" id="A0A0F5ZP31"/>
<organism evidence="1 2">
    <name type="scientific">Stenotrophomonas maltophilia</name>
    <name type="common">Pseudomonas maltophilia</name>
    <name type="synonym">Xanthomonas maltophilia</name>
    <dbReference type="NCBI Taxonomy" id="40324"/>
    <lineage>
        <taxon>Bacteria</taxon>
        <taxon>Pseudomonadati</taxon>
        <taxon>Pseudomonadota</taxon>
        <taxon>Gammaproteobacteria</taxon>
        <taxon>Lysobacterales</taxon>
        <taxon>Lysobacteraceae</taxon>
        <taxon>Stenotrophomonas</taxon>
        <taxon>Stenotrophomonas maltophilia group</taxon>
    </lineage>
</organism>
<comment type="caution">
    <text evidence="1">The sequence shown here is derived from an EMBL/GenBank/DDBJ whole genome shotgun (WGS) entry which is preliminary data.</text>
</comment>
<gene>
    <name evidence="1" type="ORF">VM57_05400</name>
</gene>
<dbReference type="PATRIC" id="fig|40324.63.peg.2038"/>
<name>A0A0F5ZP31_STEMA</name>
<reference evidence="1 2" key="1">
    <citation type="submission" date="2015-03" db="EMBL/GenBank/DDBJ databases">
        <title>Draft genome of Stenotrophomonas maltophila isolated from urine specimen.</title>
        <authorList>
            <person name="Murugan N."/>
            <person name="Malathi J."/>
            <person name="Umashankar V."/>
            <person name="Madhavan H."/>
        </authorList>
    </citation>
    <scope>NUCLEOTIDE SEQUENCE [LARGE SCALE GENOMIC DNA]</scope>
    <source>
        <strain evidence="1 2">JMNMN1</strain>
    </source>
</reference>
<dbReference type="EMBL" id="JZRZ01000011">
    <property type="protein sequence ID" value="KKD57506.1"/>
    <property type="molecule type" value="Genomic_DNA"/>
</dbReference>
<accession>A0A0F5ZP31</accession>
<evidence type="ECO:0000313" key="1">
    <source>
        <dbReference type="EMBL" id="KKD57506.1"/>
    </source>
</evidence>
<dbReference type="Proteomes" id="UP000243478">
    <property type="component" value="Unassembled WGS sequence"/>
</dbReference>
<evidence type="ECO:0000313" key="2">
    <source>
        <dbReference type="Proteomes" id="UP000243478"/>
    </source>
</evidence>
<sequence>MAWVRQASCLAQGVAQYVFDLRVEAAQLVVSPALCRGQDLGIDAQRIGFFSLMKTPGGAVGRPVARMAQ</sequence>
<proteinExistence type="predicted"/>
<protein>
    <submittedName>
        <fullName evidence="1">Uncharacterized protein</fullName>
    </submittedName>
</protein>